<reference evidence="1" key="1">
    <citation type="submission" date="2020-11" db="EMBL/GenBank/DDBJ databases">
        <authorList>
            <person name="Whitehead M."/>
        </authorList>
    </citation>
    <scope>NUCLEOTIDE SEQUENCE</scope>
    <source>
        <strain evidence="1">EGII</strain>
    </source>
</reference>
<organism evidence="1 2">
    <name type="scientific">Ceratitis capitata</name>
    <name type="common">Mediterranean fruit fly</name>
    <name type="synonym">Tephritis capitata</name>
    <dbReference type="NCBI Taxonomy" id="7213"/>
    <lineage>
        <taxon>Eukaryota</taxon>
        <taxon>Metazoa</taxon>
        <taxon>Ecdysozoa</taxon>
        <taxon>Arthropoda</taxon>
        <taxon>Hexapoda</taxon>
        <taxon>Insecta</taxon>
        <taxon>Pterygota</taxon>
        <taxon>Neoptera</taxon>
        <taxon>Endopterygota</taxon>
        <taxon>Diptera</taxon>
        <taxon>Brachycera</taxon>
        <taxon>Muscomorpha</taxon>
        <taxon>Tephritoidea</taxon>
        <taxon>Tephritidae</taxon>
        <taxon>Ceratitis</taxon>
        <taxon>Ceratitis</taxon>
    </lineage>
</organism>
<keyword evidence="2" id="KW-1185">Reference proteome</keyword>
<gene>
    <name evidence="1" type="ORF">CCAP1982_LOCUS8909</name>
</gene>
<evidence type="ECO:0000313" key="2">
    <source>
        <dbReference type="Proteomes" id="UP000606786"/>
    </source>
</evidence>
<proteinExistence type="predicted"/>
<sequence>MYVIPINIPKKYSITCNGSALSALPCQRNNRRLRCRRNRCRRRVQSLKAVSAVNYVHLIISFKKYLHSPHRSTKASHPQKFLMFLSDCAALFLHFSLQFLCDFFRSIFL</sequence>
<dbReference type="Proteomes" id="UP000606786">
    <property type="component" value="Unassembled WGS sequence"/>
</dbReference>
<accession>A0A811UTU5</accession>
<evidence type="ECO:0000313" key="1">
    <source>
        <dbReference type="EMBL" id="CAD7000433.1"/>
    </source>
</evidence>
<name>A0A811UTU5_CERCA</name>
<dbReference type="EMBL" id="CAJHJT010000012">
    <property type="protein sequence ID" value="CAD7000433.1"/>
    <property type="molecule type" value="Genomic_DNA"/>
</dbReference>
<comment type="caution">
    <text evidence="1">The sequence shown here is derived from an EMBL/GenBank/DDBJ whole genome shotgun (WGS) entry which is preliminary data.</text>
</comment>
<dbReference type="AlphaFoldDB" id="A0A811UTU5"/>
<protein>
    <submittedName>
        <fullName evidence="1">(Mediterranean fruit fly) hypothetical protein</fullName>
    </submittedName>
</protein>